<accession>S3BXS1</accession>
<name>S3BXS1_OPHP1</name>
<keyword evidence="1" id="KW-0732">Signal</keyword>
<dbReference type="eggNOG" id="ENOG502T47V">
    <property type="taxonomic scope" value="Eukaryota"/>
</dbReference>
<dbReference type="AlphaFoldDB" id="S3BXS1"/>
<dbReference type="HOGENOM" id="CLU_150781_0_0_1"/>
<dbReference type="Proteomes" id="UP000016923">
    <property type="component" value="Unassembled WGS sequence"/>
</dbReference>
<feature type="chain" id="PRO_5004518162" evidence="1">
    <location>
        <begin position="18"/>
        <end position="146"/>
    </location>
</feature>
<evidence type="ECO:0000313" key="3">
    <source>
        <dbReference type="Proteomes" id="UP000016923"/>
    </source>
</evidence>
<proteinExistence type="predicted"/>
<feature type="signal peptide" evidence="1">
    <location>
        <begin position="1"/>
        <end position="17"/>
    </location>
</feature>
<sequence>MMFSAAAILSAVVAVSANPLSARSDTVFDVTEFEAGCIPHSSQCRYSFGVVQANNGETIPVQCVLLATANGGDLPNVTDAPCTDSSRTFSVVRGTEGLTLTVSQPVSPASNETGSHLLAASDLVTATQPNAEVESYEGPTSFPLVR</sequence>
<keyword evidence="3" id="KW-1185">Reference proteome</keyword>
<protein>
    <submittedName>
        <fullName evidence="2">22kda glycoprotein</fullName>
    </submittedName>
</protein>
<gene>
    <name evidence="2" type="ORF">F503_02081</name>
</gene>
<evidence type="ECO:0000313" key="2">
    <source>
        <dbReference type="EMBL" id="EPE05342.1"/>
    </source>
</evidence>
<dbReference type="OrthoDB" id="3679184at2759"/>
<dbReference type="OMA" id="QAYVGPK"/>
<reference evidence="2 3" key="1">
    <citation type="journal article" date="2013" name="BMC Genomics">
        <title>The genome and transcriptome of the pine saprophyte Ophiostoma piceae, and a comparison with the bark beetle-associated pine pathogen Grosmannia clavigera.</title>
        <authorList>
            <person name="Haridas S."/>
            <person name="Wang Y."/>
            <person name="Lim L."/>
            <person name="Massoumi Alamouti S."/>
            <person name="Jackman S."/>
            <person name="Docking R."/>
            <person name="Robertson G."/>
            <person name="Birol I."/>
            <person name="Bohlmann J."/>
            <person name="Breuil C."/>
        </authorList>
    </citation>
    <scope>NUCLEOTIDE SEQUENCE [LARGE SCALE GENOMIC DNA]</scope>
    <source>
        <strain evidence="2 3">UAMH 11346</strain>
    </source>
</reference>
<dbReference type="VEuPathDB" id="FungiDB:F503_02081"/>
<dbReference type="EMBL" id="KE148156">
    <property type="protein sequence ID" value="EPE05342.1"/>
    <property type="molecule type" value="Genomic_DNA"/>
</dbReference>
<organism evidence="2 3">
    <name type="scientific">Ophiostoma piceae (strain UAMH 11346)</name>
    <name type="common">Sap stain fungus</name>
    <dbReference type="NCBI Taxonomy" id="1262450"/>
    <lineage>
        <taxon>Eukaryota</taxon>
        <taxon>Fungi</taxon>
        <taxon>Dikarya</taxon>
        <taxon>Ascomycota</taxon>
        <taxon>Pezizomycotina</taxon>
        <taxon>Sordariomycetes</taxon>
        <taxon>Sordariomycetidae</taxon>
        <taxon>Ophiostomatales</taxon>
        <taxon>Ophiostomataceae</taxon>
        <taxon>Ophiostoma</taxon>
    </lineage>
</organism>
<evidence type="ECO:0000256" key="1">
    <source>
        <dbReference type="SAM" id="SignalP"/>
    </source>
</evidence>